<dbReference type="EMBL" id="CP097320">
    <property type="protein sequence ID" value="UQX12784.1"/>
    <property type="molecule type" value="Genomic_DNA"/>
</dbReference>
<sequence length="45" mass="4569">MAGPGVNPSPRARQDAELLVAIDEIRGQSEFAATYGSPRGVAAAA</sequence>
<organism evidence="1 2">
    <name type="scientific">Candidatus Mycobacterium methanotrophicum</name>
    <dbReference type="NCBI Taxonomy" id="2943498"/>
    <lineage>
        <taxon>Bacteria</taxon>
        <taxon>Bacillati</taxon>
        <taxon>Actinomycetota</taxon>
        <taxon>Actinomycetes</taxon>
        <taxon>Mycobacteriales</taxon>
        <taxon>Mycobacteriaceae</taxon>
        <taxon>Mycobacterium</taxon>
    </lineage>
</organism>
<accession>A0ABY4QQ77</accession>
<evidence type="ECO:0000313" key="1">
    <source>
        <dbReference type="EMBL" id="UQX12784.1"/>
    </source>
</evidence>
<dbReference type="Proteomes" id="UP001056610">
    <property type="component" value="Chromosome"/>
</dbReference>
<gene>
    <name evidence="1" type="ORF">M5I08_11895</name>
</gene>
<evidence type="ECO:0000313" key="2">
    <source>
        <dbReference type="Proteomes" id="UP001056610"/>
    </source>
</evidence>
<keyword evidence="2" id="KW-1185">Reference proteome</keyword>
<proteinExistence type="predicted"/>
<reference evidence="1" key="1">
    <citation type="submission" date="2022-05" db="EMBL/GenBank/DDBJ databases">
        <title>A methanotrophic Mycobacterium dominates a cave microbial ecosystem.</title>
        <authorList>
            <person name="Van Spanning R.J.M."/>
            <person name="Guan Q."/>
            <person name="Melkonian C."/>
            <person name="Gallant J."/>
            <person name="Polerecky L."/>
            <person name="Flot J.-F."/>
            <person name="Brandt B.W."/>
            <person name="Braster M."/>
            <person name="Iturbe Espinoza P."/>
            <person name="Aerts J."/>
            <person name="Meima-Franke M."/>
            <person name="Piersma S.R."/>
            <person name="Bunduc C."/>
            <person name="Ummels R."/>
            <person name="Pain A."/>
            <person name="Fleming E.J."/>
            <person name="van der Wel N."/>
            <person name="Gherman V.D."/>
            <person name="Sarbu S.M."/>
            <person name="Bodelier P.L.E."/>
            <person name="Bitter W."/>
        </authorList>
    </citation>
    <scope>NUCLEOTIDE SEQUENCE</scope>
    <source>
        <strain evidence="1">Sulfur Cave</strain>
    </source>
</reference>
<protein>
    <submittedName>
        <fullName evidence="1">Uncharacterized protein</fullName>
    </submittedName>
</protein>
<name>A0ABY4QQ77_9MYCO</name>
<dbReference type="RefSeq" id="WP_249763268.1">
    <property type="nucleotide sequence ID" value="NZ_CP097320.1"/>
</dbReference>